<keyword evidence="7 10" id="KW-0862">Zinc</keyword>
<feature type="region of interest" description="Disordered" evidence="11">
    <location>
        <begin position="1"/>
        <end position="26"/>
    </location>
</feature>
<dbReference type="GO" id="GO:0046872">
    <property type="term" value="F:metal ion binding"/>
    <property type="evidence" value="ECO:0007669"/>
    <property type="project" value="UniProtKB-KW"/>
</dbReference>
<dbReference type="InterPro" id="IPR026591">
    <property type="entry name" value="Sirtuin_cat_small_dom_sf"/>
</dbReference>
<comment type="cofactor">
    <cofactor evidence="1">
        <name>Zn(2+)</name>
        <dbReference type="ChEBI" id="CHEBI:29105"/>
    </cofactor>
</comment>
<proteinExistence type="inferred from homology"/>
<reference evidence="13" key="1">
    <citation type="submission" date="2021-02" db="EMBL/GenBank/DDBJ databases">
        <authorList>
            <person name="Nowell W R."/>
        </authorList>
    </citation>
    <scope>NUCLEOTIDE SEQUENCE</scope>
    <source>
        <strain evidence="13">Ploen Becks lab</strain>
    </source>
</reference>
<keyword evidence="6 10" id="KW-0479">Metal-binding</keyword>
<keyword evidence="5" id="KW-0808">Transferase</keyword>
<feature type="compositionally biased region" description="Acidic residues" evidence="11">
    <location>
        <begin position="576"/>
        <end position="624"/>
    </location>
</feature>
<evidence type="ECO:0000313" key="14">
    <source>
        <dbReference type="Proteomes" id="UP000663879"/>
    </source>
</evidence>
<dbReference type="EMBL" id="CAJNOC010001936">
    <property type="protein sequence ID" value="CAF0901640.1"/>
    <property type="molecule type" value="Genomic_DNA"/>
</dbReference>
<evidence type="ECO:0000256" key="6">
    <source>
        <dbReference type="ARBA" id="ARBA00022723"/>
    </source>
</evidence>
<evidence type="ECO:0000259" key="12">
    <source>
        <dbReference type="PROSITE" id="PS50305"/>
    </source>
</evidence>
<dbReference type="Proteomes" id="UP000663879">
    <property type="component" value="Unassembled WGS sequence"/>
</dbReference>
<dbReference type="GO" id="GO:0017136">
    <property type="term" value="F:histone deacetylase activity, NAD-dependent"/>
    <property type="evidence" value="ECO:0007669"/>
    <property type="project" value="TreeGrafter"/>
</dbReference>
<organism evidence="13 14">
    <name type="scientific">Brachionus calyciflorus</name>
    <dbReference type="NCBI Taxonomy" id="104777"/>
    <lineage>
        <taxon>Eukaryota</taxon>
        <taxon>Metazoa</taxon>
        <taxon>Spiralia</taxon>
        <taxon>Gnathifera</taxon>
        <taxon>Rotifera</taxon>
        <taxon>Eurotatoria</taxon>
        <taxon>Monogononta</taxon>
        <taxon>Pseudotrocha</taxon>
        <taxon>Ploima</taxon>
        <taxon>Brachionidae</taxon>
        <taxon>Brachionus</taxon>
    </lineage>
</organism>
<comment type="subcellular location">
    <subcellularLocation>
        <location evidence="2">Nucleus</location>
    </subcellularLocation>
</comment>
<evidence type="ECO:0000256" key="9">
    <source>
        <dbReference type="ARBA" id="ARBA00023242"/>
    </source>
</evidence>
<dbReference type="GO" id="GO:0002039">
    <property type="term" value="F:p53 binding"/>
    <property type="evidence" value="ECO:0007669"/>
    <property type="project" value="TreeGrafter"/>
</dbReference>
<feature type="compositionally biased region" description="Polar residues" evidence="11">
    <location>
        <begin position="69"/>
        <end position="84"/>
    </location>
</feature>
<comment type="similarity">
    <text evidence="3">Belongs to the sirtuin family. Class I subfamily.</text>
</comment>
<feature type="active site" description="Proton acceptor" evidence="10">
    <location>
        <position position="333"/>
    </location>
</feature>
<dbReference type="PANTHER" id="PTHR11085:SF9">
    <property type="entry name" value="NAD-DEPENDENT PROTEIN DEACETYLASE SIRTUIN-1"/>
    <property type="match status" value="1"/>
</dbReference>
<dbReference type="PROSITE" id="PS50305">
    <property type="entry name" value="SIRTUIN"/>
    <property type="match status" value="1"/>
</dbReference>
<keyword evidence="14" id="KW-1185">Reference proteome</keyword>
<evidence type="ECO:0000256" key="11">
    <source>
        <dbReference type="SAM" id="MobiDB-lite"/>
    </source>
</evidence>
<evidence type="ECO:0000256" key="1">
    <source>
        <dbReference type="ARBA" id="ARBA00001947"/>
    </source>
</evidence>
<keyword evidence="8" id="KW-0520">NAD</keyword>
<feature type="domain" description="Deacetylase sirtuin-type" evidence="12">
    <location>
        <begin position="206"/>
        <end position="482"/>
    </location>
</feature>
<accession>A0A813ZPK1</accession>
<dbReference type="InterPro" id="IPR026590">
    <property type="entry name" value="Ssirtuin_cat_dom"/>
</dbReference>
<dbReference type="CDD" id="cd01408">
    <property type="entry name" value="SIRT1"/>
    <property type="match status" value="1"/>
</dbReference>
<dbReference type="FunFam" id="3.30.1600.10:FF:000013">
    <property type="entry name" value="NAD-dependent protein deacetylase sirtuin-1"/>
    <property type="match status" value="1"/>
</dbReference>
<feature type="binding site" evidence="10">
    <location>
        <position position="368"/>
    </location>
    <ligand>
        <name>Zn(2+)</name>
        <dbReference type="ChEBI" id="CHEBI:29105"/>
    </ligand>
</feature>
<evidence type="ECO:0000256" key="2">
    <source>
        <dbReference type="ARBA" id="ARBA00004123"/>
    </source>
</evidence>
<evidence type="ECO:0000256" key="8">
    <source>
        <dbReference type="ARBA" id="ARBA00023027"/>
    </source>
</evidence>
<dbReference type="GO" id="GO:0005654">
    <property type="term" value="C:nucleoplasm"/>
    <property type="evidence" value="ECO:0007669"/>
    <property type="project" value="TreeGrafter"/>
</dbReference>
<sequence>MNLDNCTASLSSVPSSSTSSTPEIETISSLTHTTDLDSKIQIKILKTKTNDLENSCSPAKKTRLDDESNQPTSSGVSSCCSQDNEPTCSSSTESLASSTNSSLNSDSVTRLFKNVHEQNKKPLQNNDIQNPRQLLTHLIPNLDINKIPPNLDDFDICRLVYKLMSSEQESPDFKTLDLENIELPSSSAALNHASAISSLFLTQRDKLPNVNTIEQCTELIHKSKNIILLTGAGCSVSCGIPDFRSRDGVYARLRVDFPDLPDPQSMFDIFYFEHDPRPFFKFAKEIYPGQFKPSLSHMFIKQLEQSGRLLRNYTQNIDTLELTADIKNVIQCHGSFATATCTICKYKVDSEYIKDRIFNQEIPYCDKCSQIVKDESEEKLIGILKPDIVFFGEGLPEIYHKSINEDKNKCDLLIVIGSSLKVKPVANIPHLIPKDIPQILINRESLKHMNFDIELLGDCDVIVNELLMRLNEKYNNQEFDWSVNCKEKNLLDMIDNEEADKFIFGYNLNQSDTELNDSIESNYSNKIINKDFLRENSFIYLKPNIYVFHGAEVSIKNMRKRIKKLRVLVSGECKEDEFDDDEFDTEDEFTDEDETDDENDESEEENDEEEEVGDDDNDDDDEENAEKNDNQIVGLNSIIDQDDYDEEDDEDFSLDEKHIRNEEI</sequence>
<dbReference type="GO" id="GO:0003714">
    <property type="term" value="F:transcription corepressor activity"/>
    <property type="evidence" value="ECO:0007669"/>
    <property type="project" value="TreeGrafter"/>
</dbReference>
<feature type="compositionally biased region" description="Low complexity" evidence="11">
    <location>
        <begin position="9"/>
        <end position="26"/>
    </location>
</feature>
<dbReference type="GO" id="GO:0070403">
    <property type="term" value="F:NAD+ binding"/>
    <property type="evidence" value="ECO:0007669"/>
    <property type="project" value="InterPro"/>
</dbReference>
<dbReference type="OrthoDB" id="424302at2759"/>
<evidence type="ECO:0000256" key="10">
    <source>
        <dbReference type="PROSITE-ProRule" id="PRU00236"/>
    </source>
</evidence>
<gene>
    <name evidence="13" type="ORF">OXX778_LOCUS11429</name>
</gene>
<evidence type="ECO:0000313" key="13">
    <source>
        <dbReference type="EMBL" id="CAF0901640.1"/>
    </source>
</evidence>
<dbReference type="InterPro" id="IPR050134">
    <property type="entry name" value="NAD-dep_sirtuin_deacylases"/>
</dbReference>
<feature type="binding site" evidence="10">
    <location>
        <position position="365"/>
    </location>
    <ligand>
        <name>Zn(2+)</name>
        <dbReference type="ChEBI" id="CHEBI:29105"/>
    </ligand>
</feature>
<dbReference type="Pfam" id="PF02146">
    <property type="entry name" value="SIR2"/>
    <property type="match status" value="1"/>
</dbReference>
<dbReference type="EC" id="2.3.1.286" evidence="4"/>
<feature type="compositionally biased region" description="Acidic residues" evidence="11">
    <location>
        <begin position="640"/>
        <end position="653"/>
    </location>
</feature>
<dbReference type="GO" id="GO:0033553">
    <property type="term" value="C:rDNA heterochromatin"/>
    <property type="evidence" value="ECO:0007669"/>
    <property type="project" value="TreeGrafter"/>
</dbReference>
<dbReference type="SUPFAM" id="SSF52467">
    <property type="entry name" value="DHS-like NAD/FAD-binding domain"/>
    <property type="match status" value="1"/>
</dbReference>
<evidence type="ECO:0000256" key="7">
    <source>
        <dbReference type="ARBA" id="ARBA00022833"/>
    </source>
</evidence>
<evidence type="ECO:0000256" key="3">
    <source>
        <dbReference type="ARBA" id="ARBA00006924"/>
    </source>
</evidence>
<dbReference type="InterPro" id="IPR003000">
    <property type="entry name" value="Sirtuin"/>
</dbReference>
<evidence type="ECO:0000256" key="5">
    <source>
        <dbReference type="ARBA" id="ARBA00022679"/>
    </source>
</evidence>
<keyword evidence="9" id="KW-0539">Nucleus</keyword>
<feature type="region of interest" description="Disordered" evidence="11">
    <location>
        <begin position="576"/>
        <end position="664"/>
    </location>
</feature>
<evidence type="ECO:0000256" key="4">
    <source>
        <dbReference type="ARBA" id="ARBA00012928"/>
    </source>
</evidence>
<comment type="caution">
    <text evidence="13">The sequence shown here is derived from an EMBL/GenBank/DDBJ whole genome shotgun (WGS) entry which is preliminary data.</text>
</comment>
<dbReference type="Gene3D" id="3.40.50.1220">
    <property type="entry name" value="TPP-binding domain"/>
    <property type="match status" value="1"/>
</dbReference>
<dbReference type="InterPro" id="IPR029035">
    <property type="entry name" value="DHS-like_NAD/FAD-binding_dom"/>
</dbReference>
<feature type="binding site" evidence="10">
    <location>
        <position position="344"/>
    </location>
    <ligand>
        <name>Zn(2+)</name>
        <dbReference type="ChEBI" id="CHEBI:29105"/>
    </ligand>
</feature>
<feature type="compositionally biased region" description="Basic and acidic residues" evidence="11">
    <location>
        <begin position="654"/>
        <end position="664"/>
    </location>
</feature>
<name>A0A813ZPK1_9BILA</name>
<dbReference type="AlphaFoldDB" id="A0A813ZPK1"/>
<feature type="binding site" evidence="10">
    <location>
        <position position="341"/>
    </location>
    <ligand>
        <name>Zn(2+)</name>
        <dbReference type="ChEBI" id="CHEBI:29105"/>
    </ligand>
</feature>
<dbReference type="GO" id="GO:0005637">
    <property type="term" value="C:nuclear inner membrane"/>
    <property type="evidence" value="ECO:0007669"/>
    <property type="project" value="TreeGrafter"/>
</dbReference>
<dbReference type="Gene3D" id="3.30.1600.10">
    <property type="entry name" value="SIR2/SIRT2 'Small Domain"/>
    <property type="match status" value="1"/>
</dbReference>
<feature type="region of interest" description="Disordered" evidence="11">
    <location>
        <begin position="51"/>
        <end position="84"/>
    </location>
</feature>
<protein>
    <recommendedName>
        <fullName evidence="4">protein acetyllysine N-acetyltransferase</fullName>
        <ecNumber evidence="4">2.3.1.286</ecNumber>
    </recommendedName>
</protein>
<dbReference type="PANTHER" id="PTHR11085">
    <property type="entry name" value="NAD-DEPENDENT PROTEIN DEACYLASE SIRTUIN-5, MITOCHONDRIAL-RELATED"/>
    <property type="match status" value="1"/>
</dbReference>